<dbReference type="Proteomes" id="UP000245489">
    <property type="component" value="Unassembled WGS sequence"/>
</dbReference>
<name>A0A316E569_9BACT</name>
<evidence type="ECO:0000313" key="4">
    <source>
        <dbReference type="Proteomes" id="UP000245489"/>
    </source>
</evidence>
<organism evidence="3 4">
    <name type="scientific">Arcicella aurantiaca</name>
    <dbReference type="NCBI Taxonomy" id="591202"/>
    <lineage>
        <taxon>Bacteria</taxon>
        <taxon>Pseudomonadati</taxon>
        <taxon>Bacteroidota</taxon>
        <taxon>Cytophagia</taxon>
        <taxon>Cytophagales</taxon>
        <taxon>Flectobacillaceae</taxon>
        <taxon>Arcicella</taxon>
    </lineage>
</organism>
<reference evidence="3 4" key="1">
    <citation type="submission" date="2018-05" db="EMBL/GenBank/DDBJ databases">
        <title>Genomic Encyclopedia of Archaeal and Bacterial Type Strains, Phase II (KMG-II): from individual species to whole genera.</title>
        <authorList>
            <person name="Goeker M."/>
        </authorList>
    </citation>
    <scope>NUCLEOTIDE SEQUENCE [LARGE SCALE GENOMIC DNA]</scope>
    <source>
        <strain evidence="3 4">DSM 22214</strain>
    </source>
</reference>
<feature type="domain" description="Thiopeptide-type bacteriocin biosynthesis" evidence="2">
    <location>
        <begin position="772"/>
        <end position="1045"/>
    </location>
</feature>
<dbReference type="NCBIfam" id="TIGR03891">
    <property type="entry name" value="thiopep_ocin"/>
    <property type="match status" value="1"/>
</dbReference>
<evidence type="ECO:0000259" key="2">
    <source>
        <dbReference type="Pfam" id="PF14028"/>
    </source>
</evidence>
<dbReference type="AlphaFoldDB" id="A0A316E569"/>
<evidence type="ECO:0000259" key="1">
    <source>
        <dbReference type="Pfam" id="PF04738"/>
    </source>
</evidence>
<dbReference type="EMBL" id="QGGO01000032">
    <property type="protein sequence ID" value="PWK18070.1"/>
    <property type="molecule type" value="Genomic_DNA"/>
</dbReference>
<protein>
    <submittedName>
        <fullName evidence="3">Thiopeptide-type bacteriocin biosynthesis protein</fullName>
    </submittedName>
</protein>
<dbReference type="OrthoDB" id="1273722at2"/>
<dbReference type="RefSeq" id="WP_109744882.1">
    <property type="nucleotide sequence ID" value="NZ_QGGO01000032.1"/>
</dbReference>
<dbReference type="InterPro" id="IPR023809">
    <property type="entry name" value="Thiopep_bacteriocin_synth_dom"/>
</dbReference>
<keyword evidence="4" id="KW-1185">Reference proteome</keyword>
<sequence>MDTHLDIAAHDFYLLRNPLLSIDELFAFEEGRFHEDKNAFENILREKFLNPTLQEAIYMASPELFREFKKWLNYEKLSEKDVDKLLLTLYKYYLRMSSRCTPYGLFAGCSVGKLGTENTAIQFNQSEKYRKYSRLDMNYVAELAESIASQPKVREQIKFYLNSSIYQLGNKLRFVEGRIKNKNRSYFLSSLSVAEHLEKIVACAKQGATIRQLAEILVSNEVSMADAKGFIEELINCSFIISEFEPTVTGSEFYDVLIEKTQQYGVDTNIIDKLYRIKTLLGNQDSDTQKYFEIANIINDTFKKTSAKDLIQTDLFYNTQQNFLSKNVENILIQDLQKLLVLSRKNINTNLDTFKKRFYERYEEKEVPLLVALDSELGIGYGNVSGSRADNSPLVDDISLPRAAKNTTANWNTLDKFKFEKYQQVIQNKGKELNLTDEDLKVFADNNDKTLNIPDSSFLFGSLLGASEKALDEGDFKFVLHACNGPSAANLLGRFCHGSEYLTHKVKECIEEEEAHNPEAIYAEVVHLPEARIGNILMRPTLRKYEIPYLGKPSVDNDGIIDLEDLLVSVKYGNQLVLRSKKHGKMVIPRLTSAHNYHRGLPVYKFLCDLQSYGLHSSVSWDWGLIADQPFLPRVTYKHYILSRASWTITLTNYPVLSAKTQNLKSTFTPIREQLDLPQFVTLIEGDNELLINLENEFSLKILQEKLIKKNKVILAEYLAIPANCFVADQQGRYTNELLIPFKKLQTELIAQPFIPQKEISVTRTFAVGSEWLYLKIYTGTKTADSLLTSVIKPTIDKLMEEGVIDKWFFIRYRDTDEHLRLRFHSNSNPLFYGYVLKAIHEALKDLIDKGVVYNLQTDTYNREIERYGNATIALAEELFFNDSVAILAFLDMIEGDEGERYRWLFALRGIDMLFDDFGYELTDKYRIINQMRENFFQEFGGRHSMMVQLNDKYRAVSKDIQRFMQDPANSDESEITPAVEVFRERSKRNDFIIQEIRNIQKIDSQTLSFDATIPSYIHMFMNRLFISNQRLHELVIYHYLSKYYESLIARMKKSQKIEKVLETVKS</sequence>
<proteinExistence type="predicted"/>
<gene>
    <name evidence="3" type="ORF">LV89_04221</name>
</gene>
<feature type="domain" description="Lantibiotic dehydratase N-terminal" evidence="1">
    <location>
        <begin position="50"/>
        <end position="703"/>
    </location>
</feature>
<comment type="caution">
    <text evidence="3">The sequence shown here is derived from an EMBL/GenBank/DDBJ whole genome shotgun (WGS) entry which is preliminary data.</text>
</comment>
<dbReference type="Pfam" id="PF04738">
    <property type="entry name" value="Lant_dehydr_N"/>
    <property type="match status" value="1"/>
</dbReference>
<dbReference type="Pfam" id="PF14028">
    <property type="entry name" value="Lant_dehydr_C"/>
    <property type="match status" value="1"/>
</dbReference>
<evidence type="ECO:0000313" key="3">
    <source>
        <dbReference type="EMBL" id="PWK18070.1"/>
    </source>
</evidence>
<dbReference type="InterPro" id="IPR006827">
    <property type="entry name" value="Lant_deHydtase_N"/>
</dbReference>
<accession>A0A316E569</accession>